<dbReference type="Pfam" id="PF12885">
    <property type="entry name" value="TORC_M"/>
    <property type="match status" value="1"/>
</dbReference>
<dbReference type="Proteomes" id="UP000694413">
    <property type="component" value="Unassembled WGS sequence"/>
</dbReference>
<feature type="region of interest" description="Disordered" evidence="1">
    <location>
        <begin position="122"/>
        <end position="255"/>
    </location>
</feature>
<dbReference type="InterPro" id="IPR024786">
    <property type="entry name" value="TORC"/>
</dbReference>
<protein>
    <recommendedName>
        <fullName evidence="2">Transducer of regulated CREB activity middle domain-containing protein</fullName>
    </recommendedName>
</protein>
<feature type="domain" description="Transducer of regulated CREB activity middle" evidence="2">
    <location>
        <begin position="128"/>
        <end position="170"/>
    </location>
</feature>
<dbReference type="GO" id="GO:0045944">
    <property type="term" value="P:positive regulation of transcription by RNA polymerase II"/>
    <property type="evidence" value="ECO:0007669"/>
    <property type="project" value="TreeGrafter"/>
</dbReference>
<dbReference type="Ensembl" id="ENSZALT00000008096.1">
    <property type="protein sequence ID" value="ENSZALP00000005459.1"/>
    <property type="gene ID" value="ENSZALG00000005073.1"/>
</dbReference>
<evidence type="ECO:0000313" key="3">
    <source>
        <dbReference type="Ensembl" id="ENSZALP00000005459.1"/>
    </source>
</evidence>
<dbReference type="PANTHER" id="PTHR13589:SF14">
    <property type="entry name" value="CREB-REGULATED TRANSCRIPTION COACTIVATOR 1"/>
    <property type="match status" value="1"/>
</dbReference>
<evidence type="ECO:0000259" key="2">
    <source>
        <dbReference type="Pfam" id="PF12885"/>
    </source>
</evidence>
<organism evidence="3 4">
    <name type="scientific">Zonotrichia albicollis</name>
    <name type="common">White-throated sparrow</name>
    <name type="synonym">Fringilla albicollis</name>
    <dbReference type="NCBI Taxonomy" id="44394"/>
    <lineage>
        <taxon>Eukaryota</taxon>
        <taxon>Metazoa</taxon>
        <taxon>Chordata</taxon>
        <taxon>Craniata</taxon>
        <taxon>Vertebrata</taxon>
        <taxon>Euteleostomi</taxon>
        <taxon>Archelosauria</taxon>
        <taxon>Archosauria</taxon>
        <taxon>Dinosauria</taxon>
        <taxon>Saurischia</taxon>
        <taxon>Theropoda</taxon>
        <taxon>Coelurosauria</taxon>
        <taxon>Aves</taxon>
        <taxon>Neognathae</taxon>
        <taxon>Neoaves</taxon>
        <taxon>Telluraves</taxon>
        <taxon>Australaves</taxon>
        <taxon>Passeriformes</taxon>
        <taxon>Passerellidae</taxon>
        <taxon>Zonotrichia</taxon>
    </lineage>
</organism>
<accession>A0A8D2MBW2</accession>
<keyword evidence="4" id="KW-1185">Reference proteome</keyword>
<dbReference type="GO" id="GO:0008140">
    <property type="term" value="F:cAMP response element binding protein binding"/>
    <property type="evidence" value="ECO:0007669"/>
    <property type="project" value="TreeGrafter"/>
</dbReference>
<proteinExistence type="predicted"/>
<sequence length="255" mass="26843">GRAVENVRAFQSKHPNIPPAASLGLPHPSIPPAASLGVSHHPYLQLHPSPGGVTPQHPSCSIPSECHTIHPSCCIPGGATPSIPQLHPSPVGVTPSIPLCCCLNLAHVDSCPYGTVYLSPPSDTSWRRTNSDSALHQSTMTPAQQESFSGGSQDMQQKRGEQKKKRDKNISTNGVPTDWAPSPNDKIEEDPLGWGGSGGAAGAEWNSQNFSGDLQGRSRGCTPTLFWLGDPHGGGKFQSNSRLGREADSKGSQGN</sequence>
<dbReference type="AlphaFoldDB" id="A0A8D2MBW2"/>
<reference evidence="3" key="2">
    <citation type="submission" date="2025-09" db="UniProtKB">
        <authorList>
            <consortium name="Ensembl"/>
        </authorList>
    </citation>
    <scope>IDENTIFICATION</scope>
</reference>
<feature type="region of interest" description="Disordered" evidence="1">
    <location>
        <begin position="1"/>
        <end position="24"/>
    </location>
</feature>
<dbReference type="PANTHER" id="PTHR13589">
    <property type="entry name" value="CREB-REGULATED TRANSCRIPTION COACTIVATOR"/>
    <property type="match status" value="1"/>
</dbReference>
<name>A0A8D2MBW2_ZONAL</name>
<evidence type="ECO:0000256" key="1">
    <source>
        <dbReference type="SAM" id="MobiDB-lite"/>
    </source>
</evidence>
<dbReference type="InterPro" id="IPR024784">
    <property type="entry name" value="TORC_M"/>
</dbReference>
<feature type="compositionally biased region" description="Polar residues" evidence="1">
    <location>
        <begin position="131"/>
        <end position="155"/>
    </location>
</feature>
<dbReference type="GO" id="GO:0005634">
    <property type="term" value="C:nucleus"/>
    <property type="evidence" value="ECO:0007669"/>
    <property type="project" value="InterPro"/>
</dbReference>
<dbReference type="GO" id="GO:0005737">
    <property type="term" value="C:cytoplasm"/>
    <property type="evidence" value="ECO:0007669"/>
    <property type="project" value="InterPro"/>
</dbReference>
<reference evidence="3" key="1">
    <citation type="submission" date="2025-08" db="UniProtKB">
        <authorList>
            <consortium name="Ensembl"/>
        </authorList>
    </citation>
    <scope>IDENTIFICATION</scope>
</reference>
<evidence type="ECO:0000313" key="4">
    <source>
        <dbReference type="Proteomes" id="UP000694413"/>
    </source>
</evidence>